<feature type="chain" id="PRO_5003150557" evidence="1">
    <location>
        <begin position="28"/>
        <end position="360"/>
    </location>
</feature>
<dbReference type="Pfam" id="PF07581">
    <property type="entry name" value="Glug"/>
    <property type="match status" value="1"/>
</dbReference>
<feature type="domain" description="GLUG" evidence="2">
    <location>
        <begin position="238"/>
        <end position="262"/>
    </location>
</feature>
<reference evidence="3 4" key="1">
    <citation type="journal article" date="2010" name="Stand. Genomic Sci.">
        <title>Complete genome sequence of Spirochaeta smaragdinae type strain (SEBR 4228).</title>
        <authorList>
            <person name="Mavromatis K."/>
            <person name="Yasawong M."/>
            <person name="Chertkov O."/>
            <person name="Lapidus A."/>
            <person name="Lucas S."/>
            <person name="Nolan M."/>
            <person name="Del Rio T.G."/>
            <person name="Tice H."/>
            <person name="Cheng J.F."/>
            <person name="Pitluck S."/>
            <person name="Liolios K."/>
            <person name="Ivanova N."/>
            <person name="Tapia R."/>
            <person name="Han C."/>
            <person name="Bruce D."/>
            <person name="Goodwin L."/>
            <person name="Pati A."/>
            <person name="Chen A."/>
            <person name="Palaniappan K."/>
            <person name="Land M."/>
            <person name="Hauser L."/>
            <person name="Chang Y.J."/>
            <person name="Jeffries C.D."/>
            <person name="Detter J.C."/>
            <person name="Rohde M."/>
            <person name="Brambilla E."/>
            <person name="Spring S."/>
            <person name="Goker M."/>
            <person name="Sikorski J."/>
            <person name="Woyke T."/>
            <person name="Bristow J."/>
            <person name="Eisen J.A."/>
            <person name="Markowitz V."/>
            <person name="Hugenholtz P."/>
            <person name="Klenk H.P."/>
            <person name="Kyrpides N.C."/>
        </authorList>
    </citation>
    <scope>NUCLEOTIDE SEQUENCE [LARGE SCALE GENOMIC DNA]</scope>
    <source>
        <strain evidence="4">DSM 11293 / JCM 15392 / SEBR 4228</strain>
    </source>
</reference>
<dbReference type="InterPro" id="IPR011493">
    <property type="entry name" value="GLUG"/>
</dbReference>
<protein>
    <submittedName>
        <fullName evidence="3">GLUG domain protein</fullName>
    </submittedName>
</protein>
<proteinExistence type="predicted"/>
<keyword evidence="1" id="KW-0732">Signal</keyword>
<dbReference type="PROSITE" id="PS51257">
    <property type="entry name" value="PROKAR_LIPOPROTEIN"/>
    <property type="match status" value="1"/>
</dbReference>
<evidence type="ECO:0000259" key="2">
    <source>
        <dbReference type="Pfam" id="PF07581"/>
    </source>
</evidence>
<dbReference type="AlphaFoldDB" id="E1R2Q7"/>
<gene>
    <name evidence="3" type="ordered locus">Spirs_1210</name>
</gene>
<dbReference type="eggNOG" id="COG5492">
    <property type="taxonomic scope" value="Bacteria"/>
</dbReference>
<dbReference type="EMBL" id="CP002116">
    <property type="protein sequence ID" value="ADK80339.1"/>
    <property type="molecule type" value="Genomic_DNA"/>
</dbReference>
<dbReference type="STRING" id="573413.Spirs_1210"/>
<sequence length="360" mass="37224">MRKLVIYTVGVFLSLLLAVSCSNPTNSDSGSPFIEEPGDGSPANPYRISTAEQLSAVRGGQTGYEDWTLSDCYKLTADIDLSGYTTGAGWDPIGEAGNSFTGSFDGNGHKITGLTIYGTENYQGLFRSIDSSGSISNLGIENVNVIGPRYVGALAGTSKGTITHCYSTGMVIADERFGGGLVGGMTGGTISQCYSSASVSGEERIGGLIGYIDQLVTISESYATGPVKTTSSIGSFKGGFVGILLKDASGSITNCYATGDVNGANYLAGFVGSIVDASLFIKNCYATGKIIGSESASHLGGFSGSPGNIDSCYYDTQTTGKNDTIGAAGVSTADMKTQSTFSGWDFDTVWAINADEYPHL</sequence>
<evidence type="ECO:0000313" key="4">
    <source>
        <dbReference type="Proteomes" id="UP000002318"/>
    </source>
</evidence>
<organism evidence="3 4">
    <name type="scientific">Sediminispirochaeta smaragdinae (strain DSM 11293 / JCM 15392 / SEBR 4228)</name>
    <name type="common">Spirochaeta smaragdinae</name>
    <dbReference type="NCBI Taxonomy" id="573413"/>
    <lineage>
        <taxon>Bacteria</taxon>
        <taxon>Pseudomonadati</taxon>
        <taxon>Spirochaetota</taxon>
        <taxon>Spirochaetia</taxon>
        <taxon>Spirochaetales</taxon>
        <taxon>Spirochaetaceae</taxon>
        <taxon>Sediminispirochaeta</taxon>
    </lineage>
</organism>
<dbReference type="Gene3D" id="2.160.20.110">
    <property type="match status" value="1"/>
</dbReference>
<feature type="signal peptide" evidence="1">
    <location>
        <begin position="1"/>
        <end position="27"/>
    </location>
</feature>
<dbReference type="KEGG" id="ssm:Spirs_1210"/>
<keyword evidence="4" id="KW-1185">Reference proteome</keyword>
<accession>E1R2Q7</accession>
<dbReference type="Proteomes" id="UP000002318">
    <property type="component" value="Chromosome"/>
</dbReference>
<evidence type="ECO:0000256" key="1">
    <source>
        <dbReference type="SAM" id="SignalP"/>
    </source>
</evidence>
<dbReference type="RefSeq" id="WP_013253803.1">
    <property type="nucleotide sequence ID" value="NC_014364.1"/>
</dbReference>
<name>E1R2Q7_SEDSS</name>
<evidence type="ECO:0000313" key="3">
    <source>
        <dbReference type="EMBL" id="ADK80339.1"/>
    </source>
</evidence>
<dbReference type="OrthoDB" id="363253at2"/>
<dbReference type="HOGENOM" id="CLU_769263_0_0_12"/>